<keyword evidence="5 7" id="KW-0560">Oxidoreductase</keyword>
<dbReference type="PANTHER" id="PTHR43303:SF4">
    <property type="entry name" value="NADPH DEHYDROGENASE C23G7.10C-RELATED"/>
    <property type="match status" value="1"/>
</dbReference>
<comment type="cofactor">
    <cofactor evidence="1">
        <name>FMN</name>
        <dbReference type="ChEBI" id="CHEBI:58210"/>
    </cofactor>
</comment>
<evidence type="ECO:0000259" key="6">
    <source>
        <dbReference type="Pfam" id="PF00724"/>
    </source>
</evidence>
<protein>
    <submittedName>
        <fullName evidence="7">NADPH dehydrogenase</fullName>
        <ecNumber evidence="7">1.6.99.1</ecNumber>
    </submittedName>
</protein>
<evidence type="ECO:0000256" key="5">
    <source>
        <dbReference type="ARBA" id="ARBA00023002"/>
    </source>
</evidence>
<name>A0A212KA92_9BACT</name>
<evidence type="ECO:0000256" key="3">
    <source>
        <dbReference type="ARBA" id="ARBA00022643"/>
    </source>
</evidence>
<dbReference type="SUPFAM" id="SSF51395">
    <property type="entry name" value="FMN-linked oxidoreductases"/>
    <property type="match status" value="1"/>
</dbReference>
<evidence type="ECO:0000313" key="7">
    <source>
        <dbReference type="EMBL" id="SBW08415.1"/>
    </source>
</evidence>
<reference evidence="7" key="1">
    <citation type="submission" date="2016-04" db="EMBL/GenBank/DDBJ databases">
        <authorList>
            <person name="Evans L.H."/>
            <person name="Alamgir A."/>
            <person name="Owens N."/>
            <person name="Weber N.D."/>
            <person name="Virtaneva K."/>
            <person name="Barbian K."/>
            <person name="Babar A."/>
            <person name="Rosenke K."/>
        </authorList>
    </citation>
    <scope>NUCLEOTIDE SEQUENCE</scope>
    <source>
        <strain evidence="7">86-2</strain>
    </source>
</reference>
<keyword evidence="3" id="KW-0288">FMN</keyword>
<dbReference type="EMBL" id="FLUL01000001">
    <property type="protein sequence ID" value="SBW08415.1"/>
    <property type="molecule type" value="Genomic_DNA"/>
</dbReference>
<sequence length="353" mass="39200">MSKLFSNLSIRNLTLKNRIIMSPMCQYSAHDGFATDWHLVHYTSRAVGGVAAVIQEATAVCPEGRISYGDLGIWKDEHISKLKEIVTAIEGNGSIPGIQLAHAGRKASCELGWKGGEQIKEGENSWQTVAPSPISFYETDNTPAELTEVEIEKIIYDFALAAQRSIIAGYKIIEIHAAHGYLIHQFLSPLTNQRKDQYGGTFENRIRLLIKIVDAVRSLLDEDHSLWVRISATDWVENGWNPEESTQLASLLKDKGVDVIDVSSGGNLPHVKIPVGKNYQVPFAKEIKSRVGILTGAVGLITEANQAEEILQKEEADLIFIGRELLRDPYFALHAAKSLGDDLKWPLQYERAK</sequence>
<proteinExistence type="predicted"/>
<dbReference type="AlphaFoldDB" id="A0A212KA92"/>
<dbReference type="PANTHER" id="PTHR43303">
    <property type="entry name" value="NADPH DEHYDROGENASE C23G7.10C-RELATED"/>
    <property type="match status" value="1"/>
</dbReference>
<evidence type="ECO:0000256" key="1">
    <source>
        <dbReference type="ARBA" id="ARBA00001917"/>
    </source>
</evidence>
<dbReference type="InterPro" id="IPR013785">
    <property type="entry name" value="Aldolase_TIM"/>
</dbReference>
<dbReference type="GO" id="GO:0050661">
    <property type="term" value="F:NADP binding"/>
    <property type="evidence" value="ECO:0007669"/>
    <property type="project" value="InterPro"/>
</dbReference>
<dbReference type="GO" id="GO:0003959">
    <property type="term" value="F:NADPH dehydrogenase activity"/>
    <property type="evidence" value="ECO:0007669"/>
    <property type="project" value="UniProtKB-EC"/>
</dbReference>
<dbReference type="RefSeq" id="WP_296952105.1">
    <property type="nucleotide sequence ID" value="NZ_LT599021.1"/>
</dbReference>
<dbReference type="CDD" id="cd02932">
    <property type="entry name" value="OYE_YqiM_FMN"/>
    <property type="match status" value="1"/>
</dbReference>
<dbReference type="InterPro" id="IPR001155">
    <property type="entry name" value="OxRdtase_FMN_N"/>
</dbReference>
<gene>
    <name evidence="7" type="primary">namA</name>
    <name evidence="7" type="ORF">KL86DYS2_13368</name>
</gene>
<dbReference type="Pfam" id="PF00724">
    <property type="entry name" value="Oxidored_FMN"/>
    <property type="match status" value="1"/>
</dbReference>
<dbReference type="InterPro" id="IPR044152">
    <property type="entry name" value="YqjM-like"/>
</dbReference>
<organism evidence="7">
    <name type="scientific">uncultured Dysgonomonas sp</name>
    <dbReference type="NCBI Taxonomy" id="206096"/>
    <lineage>
        <taxon>Bacteria</taxon>
        <taxon>Pseudomonadati</taxon>
        <taxon>Bacteroidota</taxon>
        <taxon>Bacteroidia</taxon>
        <taxon>Bacteroidales</taxon>
        <taxon>Dysgonomonadaceae</taxon>
        <taxon>Dysgonomonas</taxon>
        <taxon>environmental samples</taxon>
    </lineage>
</organism>
<feature type="domain" description="NADH:flavin oxidoreductase/NADH oxidase N-terminal" evidence="6">
    <location>
        <begin position="3"/>
        <end position="339"/>
    </location>
</feature>
<keyword evidence="4" id="KW-0521">NADP</keyword>
<dbReference type="GO" id="GO:0010181">
    <property type="term" value="F:FMN binding"/>
    <property type="evidence" value="ECO:0007669"/>
    <property type="project" value="InterPro"/>
</dbReference>
<evidence type="ECO:0000256" key="2">
    <source>
        <dbReference type="ARBA" id="ARBA00022630"/>
    </source>
</evidence>
<keyword evidence="2" id="KW-0285">Flavoprotein</keyword>
<accession>A0A212KA92</accession>
<evidence type="ECO:0000256" key="4">
    <source>
        <dbReference type="ARBA" id="ARBA00022857"/>
    </source>
</evidence>
<dbReference type="EC" id="1.6.99.1" evidence="7"/>
<dbReference type="Gene3D" id="3.20.20.70">
    <property type="entry name" value="Aldolase class I"/>
    <property type="match status" value="1"/>
</dbReference>